<evidence type="ECO:0000256" key="1">
    <source>
        <dbReference type="ARBA" id="ARBA00004496"/>
    </source>
</evidence>
<dbReference type="CDD" id="cd00751">
    <property type="entry name" value="thiolase"/>
    <property type="match status" value="1"/>
</dbReference>
<comment type="caution">
    <text evidence="13">The sequence shown here is derived from an EMBL/GenBank/DDBJ whole genome shotgun (WGS) entry which is preliminary data.</text>
</comment>
<dbReference type="InterPro" id="IPR020610">
    <property type="entry name" value="Thiolase_AS"/>
</dbReference>
<reference evidence="13 14" key="1">
    <citation type="submission" date="2018-10" db="EMBL/GenBank/DDBJ databases">
        <authorList>
            <person name="Grouzdev D.S."/>
            <person name="Krutkina M.S."/>
            <person name="Tourova T.P."/>
            <person name="Nazina T.N."/>
        </authorList>
    </citation>
    <scope>NUCLEOTIDE SEQUENCE [LARGE SCALE GENOMIC DNA]</scope>
    <source>
        <strain evidence="13 14">435</strain>
    </source>
</reference>
<feature type="domain" description="Thiolase C-terminal" evidence="12">
    <location>
        <begin position="270"/>
        <end position="390"/>
    </location>
</feature>
<evidence type="ECO:0000256" key="3">
    <source>
        <dbReference type="ARBA" id="ARBA00012705"/>
    </source>
</evidence>
<evidence type="ECO:0000256" key="7">
    <source>
        <dbReference type="ARBA" id="ARBA00044137"/>
    </source>
</evidence>
<evidence type="ECO:0000313" key="14">
    <source>
        <dbReference type="Proteomes" id="UP000271256"/>
    </source>
</evidence>
<dbReference type="GO" id="GO:0005737">
    <property type="term" value="C:cytoplasm"/>
    <property type="evidence" value="ECO:0007669"/>
    <property type="project" value="UniProtKB-SubCell"/>
</dbReference>
<comment type="similarity">
    <text evidence="2 10">Belongs to the thiolase-like superfamily. Thiolase family.</text>
</comment>
<keyword evidence="4 10" id="KW-0808">Transferase</keyword>
<dbReference type="PROSITE" id="PS00099">
    <property type="entry name" value="THIOLASE_3"/>
    <property type="match status" value="1"/>
</dbReference>
<feature type="active site" description="Proton acceptor" evidence="9">
    <location>
        <position position="378"/>
    </location>
</feature>
<dbReference type="Gene3D" id="3.40.47.10">
    <property type="match status" value="2"/>
</dbReference>
<evidence type="ECO:0000256" key="6">
    <source>
        <dbReference type="ARBA" id="ARBA00030755"/>
    </source>
</evidence>
<protein>
    <recommendedName>
        <fullName evidence="7">Acetyl-CoA acetyltransferase</fullName>
        <ecNumber evidence="3">2.3.1.9</ecNumber>
    </recommendedName>
    <alternativeName>
        <fullName evidence="6">Acetoacetyl-CoA thiolase</fullName>
    </alternativeName>
</protein>
<comment type="catalytic activity">
    <reaction evidence="8">
        <text>2 acetyl-CoA = acetoacetyl-CoA + CoA</text>
        <dbReference type="Rhea" id="RHEA:21036"/>
        <dbReference type="ChEBI" id="CHEBI:57286"/>
        <dbReference type="ChEBI" id="CHEBI:57287"/>
        <dbReference type="ChEBI" id="CHEBI:57288"/>
        <dbReference type="EC" id="2.3.1.9"/>
    </reaction>
</comment>
<dbReference type="FunFam" id="3.40.47.10:FF:000010">
    <property type="entry name" value="Acetyl-CoA acetyltransferase (Thiolase)"/>
    <property type="match status" value="1"/>
</dbReference>
<dbReference type="InterPro" id="IPR020617">
    <property type="entry name" value="Thiolase_C"/>
</dbReference>
<evidence type="ECO:0000259" key="12">
    <source>
        <dbReference type="Pfam" id="PF02803"/>
    </source>
</evidence>
<evidence type="ECO:0000256" key="10">
    <source>
        <dbReference type="RuleBase" id="RU003557"/>
    </source>
</evidence>
<name>A0A494X2I1_9FIRM</name>
<evidence type="ECO:0000313" key="13">
    <source>
        <dbReference type="EMBL" id="RKO67417.1"/>
    </source>
</evidence>
<feature type="domain" description="Thiolase N-terminal" evidence="11">
    <location>
        <begin position="4"/>
        <end position="262"/>
    </location>
</feature>
<evidence type="ECO:0000256" key="2">
    <source>
        <dbReference type="ARBA" id="ARBA00010982"/>
    </source>
</evidence>
<proteinExistence type="inferred from homology"/>
<dbReference type="PANTHER" id="PTHR18919">
    <property type="entry name" value="ACETYL-COA C-ACYLTRANSFERASE"/>
    <property type="match status" value="1"/>
</dbReference>
<dbReference type="InterPro" id="IPR020616">
    <property type="entry name" value="Thiolase_N"/>
</dbReference>
<evidence type="ECO:0000256" key="8">
    <source>
        <dbReference type="ARBA" id="ARBA00051550"/>
    </source>
</evidence>
<dbReference type="PANTHER" id="PTHR18919:SF107">
    <property type="entry name" value="ACETYL-COA ACETYLTRANSFERASE, CYTOSOLIC"/>
    <property type="match status" value="1"/>
</dbReference>
<evidence type="ECO:0000259" key="11">
    <source>
        <dbReference type="Pfam" id="PF00108"/>
    </source>
</evidence>
<accession>A0A494X2I1</accession>
<dbReference type="Pfam" id="PF02803">
    <property type="entry name" value="Thiolase_C"/>
    <property type="match status" value="1"/>
</dbReference>
<dbReference type="OrthoDB" id="56116at2"/>
<gene>
    <name evidence="13" type="ORF">D7024_10880</name>
</gene>
<evidence type="ECO:0000256" key="5">
    <source>
        <dbReference type="ARBA" id="ARBA00023315"/>
    </source>
</evidence>
<organism evidence="13 14">
    <name type="scientific">Desulfofundulus salinus</name>
    <dbReference type="NCBI Taxonomy" id="2419843"/>
    <lineage>
        <taxon>Bacteria</taxon>
        <taxon>Bacillati</taxon>
        <taxon>Bacillota</taxon>
        <taxon>Clostridia</taxon>
        <taxon>Eubacteriales</taxon>
        <taxon>Peptococcaceae</taxon>
        <taxon>Desulfofundulus</taxon>
    </lineage>
</organism>
<sequence>MESVVIVGAARTPIGDFLGSLKDVSAVDLGVIAARAAMERAGVSPEQVEDVVGGMVYKEGVKGNPARQVQLKCGIPVEAAAVTVEQQCASGMRAVEVAAQQIMLGKSSISLVVGMESMSQVPYLLMGVRTGYRMGPGRVEDALLYDALHDAFHGYHMGVTAENLAERYGITRQEQDELALLSHQRAVAAIREGKFKKEIVPVEVKTRKGTVVIDTDEHPRPDTSLDALSKLRPVFKEGGTVTAGNASGINDAAAALILMAESKARELGVKPLAKIIATASFGVAPEIMGIGPAYAIPRALKYAGLQLEDIDYFEINEAFAAQFLAVNRELKLDMERVNANGSGIALGHPVGCTGVRIIVTLLSELRRRGARYGVASLCVGGGPAMATVVEMLA</sequence>
<dbReference type="EC" id="2.3.1.9" evidence="3"/>
<dbReference type="AlphaFoldDB" id="A0A494X2I1"/>
<dbReference type="InterPro" id="IPR002155">
    <property type="entry name" value="Thiolase"/>
</dbReference>
<dbReference type="NCBIfam" id="TIGR01930">
    <property type="entry name" value="AcCoA-C-Actrans"/>
    <property type="match status" value="1"/>
</dbReference>
<comment type="subcellular location">
    <subcellularLocation>
        <location evidence="1">Cytoplasm</location>
    </subcellularLocation>
</comment>
<evidence type="ECO:0000256" key="9">
    <source>
        <dbReference type="PIRSR" id="PIRSR000429-1"/>
    </source>
</evidence>
<dbReference type="Proteomes" id="UP000271256">
    <property type="component" value="Unassembled WGS sequence"/>
</dbReference>
<dbReference type="SUPFAM" id="SSF53901">
    <property type="entry name" value="Thiolase-like"/>
    <property type="match status" value="2"/>
</dbReference>
<feature type="active site" description="Acyl-thioester intermediate" evidence="9">
    <location>
        <position position="88"/>
    </location>
</feature>
<dbReference type="RefSeq" id="WP_121451827.1">
    <property type="nucleotide sequence ID" value="NZ_RBWE01000001.1"/>
</dbReference>
<feature type="active site" description="Proton acceptor" evidence="9">
    <location>
        <position position="348"/>
    </location>
</feature>
<evidence type="ECO:0000256" key="4">
    <source>
        <dbReference type="ARBA" id="ARBA00022679"/>
    </source>
</evidence>
<dbReference type="Pfam" id="PF00108">
    <property type="entry name" value="Thiolase_N"/>
    <property type="match status" value="1"/>
</dbReference>
<keyword evidence="5 10" id="KW-0012">Acyltransferase</keyword>
<dbReference type="GO" id="GO:0003985">
    <property type="term" value="F:acetyl-CoA C-acetyltransferase activity"/>
    <property type="evidence" value="ECO:0007669"/>
    <property type="project" value="UniProtKB-EC"/>
</dbReference>
<keyword evidence="14" id="KW-1185">Reference proteome</keyword>
<dbReference type="PIRSF" id="PIRSF000429">
    <property type="entry name" value="Ac-CoA_Ac_transf"/>
    <property type="match status" value="1"/>
</dbReference>
<dbReference type="InterPro" id="IPR016039">
    <property type="entry name" value="Thiolase-like"/>
</dbReference>
<dbReference type="EMBL" id="RBWE01000001">
    <property type="protein sequence ID" value="RKO67417.1"/>
    <property type="molecule type" value="Genomic_DNA"/>
</dbReference>